<dbReference type="RefSeq" id="WP_139196205.1">
    <property type="nucleotide sequence ID" value="NZ_FODS01000027.1"/>
</dbReference>
<evidence type="ECO:0008006" key="4">
    <source>
        <dbReference type="Google" id="ProtNLM"/>
    </source>
</evidence>
<reference evidence="2 3" key="1">
    <citation type="submission" date="2016-10" db="EMBL/GenBank/DDBJ databases">
        <authorList>
            <person name="de Groot N.N."/>
        </authorList>
    </citation>
    <scope>NUCLEOTIDE SEQUENCE [LARGE SCALE GENOMIC DNA]</scope>
    <source>
        <strain evidence="2 3">DSM 27842</strain>
    </source>
</reference>
<keyword evidence="3" id="KW-1185">Reference proteome</keyword>
<dbReference type="AlphaFoldDB" id="A0A1H8VBB0"/>
<evidence type="ECO:0000313" key="2">
    <source>
        <dbReference type="EMBL" id="SEP12601.1"/>
    </source>
</evidence>
<dbReference type="OrthoDB" id="7841298at2"/>
<feature type="signal peptide" evidence="1">
    <location>
        <begin position="1"/>
        <end position="21"/>
    </location>
</feature>
<protein>
    <recommendedName>
        <fullName evidence="4">DUF2059 domain-containing protein</fullName>
    </recommendedName>
</protein>
<evidence type="ECO:0000256" key="1">
    <source>
        <dbReference type="SAM" id="SignalP"/>
    </source>
</evidence>
<gene>
    <name evidence="2" type="ORF">SAMN04490248_12720</name>
</gene>
<organism evidence="2 3">
    <name type="scientific">Salinihabitans flavidus</name>
    <dbReference type="NCBI Taxonomy" id="569882"/>
    <lineage>
        <taxon>Bacteria</taxon>
        <taxon>Pseudomonadati</taxon>
        <taxon>Pseudomonadota</taxon>
        <taxon>Alphaproteobacteria</taxon>
        <taxon>Rhodobacterales</taxon>
        <taxon>Roseobacteraceae</taxon>
        <taxon>Salinihabitans</taxon>
    </lineage>
</organism>
<dbReference type="STRING" id="569882.SAMN04490248_12720"/>
<name>A0A1H8VBB0_9RHOB</name>
<keyword evidence="1" id="KW-0732">Signal</keyword>
<accession>A0A1H8VBB0</accession>
<dbReference type="Proteomes" id="UP000198893">
    <property type="component" value="Unassembled WGS sequence"/>
</dbReference>
<evidence type="ECO:0000313" key="3">
    <source>
        <dbReference type="Proteomes" id="UP000198893"/>
    </source>
</evidence>
<dbReference type="EMBL" id="FODS01000027">
    <property type="protein sequence ID" value="SEP12601.1"/>
    <property type="molecule type" value="Genomic_DNA"/>
</dbReference>
<sequence length="274" mass="29925">MIRLRGPVCVLLALLCLPVAAARAEPGRGIDAVMTALDIPGFVAVMRVELLAQADEIAGDLLGGNTDGWTSDVGRILNEDRMTDSVREGIVARLAPVHVPAVLKFFESDLGQQIIAYEIEARWEILNPALEKSAMAAPDLLSPDDPRLALVQKLGRVNDLIDLNVEGALNSRYSFFRGLSVGGGSEMTEEDILSTVWRQEPELRAQTEEWLDGYGLLAYEALSDAELQRYIAFSITPAGQALNHALFDGFDRMYSQINYALGLAMAHAIEGERL</sequence>
<feature type="chain" id="PRO_5011503130" description="DUF2059 domain-containing protein" evidence="1">
    <location>
        <begin position="22"/>
        <end position="274"/>
    </location>
</feature>
<proteinExistence type="predicted"/>